<name>A0A8H4W8X5_9HELO</name>
<dbReference type="EMBL" id="JAAMPI010000135">
    <property type="protein sequence ID" value="KAF4635204.1"/>
    <property type="molecule type" value="Genomic_DNA"/>
</dbReference>
<reference evidence="1 2" key="1">
    <citation type="submission" date="2020-03" db="EMBL/GenBank/DDBJ databases">
        <title>Draft Genome Sequence of Cudoniella acicularis.</title>
        <authorList>
            <person name="Buettner E."/>
            <person name="Kellner H."/>
        </authorList>
    </citation>
    <scope>NUCLEOTIDE SEQUENCE [LARGE SCALE GENOMIC DNA]</scope>
    <source>
        <strain evidence="1 2">DSM 108380</strain>
    </source>
</reference>
<dbReference type="OrthoDB" id="5422068at2759"/>
<sequence length="301" mass="32026">MSKLTDEALALHGGCDCTSIKYTIFIPPVSSRPVLTPSSENNNLGPILAPKIFFDHCNKCRRVSGAILQAWLSCPQTWVCWSLSSTHDNDRISLSTSEILKEHTAVSGIISHYESSPGLENSLVFGIGIAKVLWDFEATSNLLCSVACYASTWFQKTTNHLGASPNNYCASLGVDACATVGYRGASSDDGYATANDGRAAPEIEVLPRMMDVDETSYTLLEAMLEAWVTSGADDAVCEFVSPEPEPELYEPTRNELMIAPTDGVAKLPSPGFVDIAVAGPTLFEAAAAGVGFGDGVAGEFP</sequence>
<comment type="caution">
    <text evidence="1">The sequence shown here is derived from an EMBL/GenBank/DDBJ whole genome shotgun (WGS) entry which is preliminary data.</text>
</comment>
<accession>A0A8H4W8X5</accession>
<dbReference type="SUPFAM" id="SSF51316">
    <property type="entry name" value="Mss4-like"/>
    <property type="match status" value="1"/>
</dbReference>
<protein>
    <submittedName>
        <fullName evidence="1">Uncharacterized protein</fullName>
    </submittedName>
</protein>
<gene>
    <name evidence="1" type="ORF">G7Y89_g2895</name>
</gene>
<dbReference type="Proteomes" id="UP000566819">
    <property type="component" value="Unassembled WGS sequence"/>
</dbReference>
<proteinExistence type="predicted"/>
<dbReference type="AlphaFoldDB" id="A0A8H4W8X5"/>
<organism evidence="1 2">
    <name type="scientific">Cudoniella acicularis</name>
    <dbReference type="NCBI Taxonomy" id="354080"/>
    <lineage>
        <taxon>Eukaryota</taxon>
        <taxon>Fungi</taxon>
        <taxon>Dikarya</taxon>
        <taxon>Ascomycota</taxon>
        <taxon>Pezizomycotina</taxon>
        <taxon>Leotiomycetes</taxon>
        <taxon>Helotiales</taxon>
        <taxon>Tricladiaceae</taxon>
        <taxon>Cudoniella</taxon>
    </lineage>
</organism>
<dbReference type="Gene3D" id="3.90.1590.10">
    <property type="entry name" value="glutathione-dependent formaldehyde- activating enzyme (gfa)"/>
    <property type="match status" value="1"/>
</dbReference>
<evidence type="ECO:0000313" key="1">
    <source>
        <dbReference type="EMBL" id="KAF4635204.1"/>
    </source>
</evidence>
<dbReference type="InterPro" id="IPR011057">
    <property type="entry name" value="Mss4-like_sf"/>
</dbReference>
<keyword evidence="2" id="KW-1185">Reference proteome</keyword>
<evidence type="ECO:0000313" key="2">
    <source>
        <dbReference type="Proteomes" id="UP000566819"/>
    </source>
</evidence>